<dbReference type="Pfam" id="PF01850">
    <property type="entry name" value="PIN"/>
    <property type="match status" value="1"/>
</dbReference>
<organism evidence="2 3">
    <name type="scientific">Ferroplasma acidiphilum</name>
    <dbReference type="NCBI Taxonomy" id="74969"/>
    <lineage>
        <taxon>Archaea</taxon>
        <taxon>Methanobacteriati</taxon>
        <taxon>Thermoplasmatota</taxon>
        <taxon>Thermoplasmata</taxon>
        <taxon>Thermoplasmatales</taxon>
        <taxon>Ferroplasmaceae</taxon>
        <taxon>Ferroplasma</taxon>
    </lineage>
</organism>
<protein>
    <recommendedName>
        <fullName evidence="1">PIN domain-containing protein</fullName>
    </recommendedName>
</protein>
<feature type="domain" description="PIN" evidence="1">
    <location>
        <begin position="1"/>
        <end position="55"/>
    </location>
</feature>
<dbReference type="RefSeq" id="WP_201800994.1">
    <property type="nucleotide sequence ID" value="NZ_JABGBP010000376.1"/>
</dbReference>
<dbReference type="SUPFAM" id="SSF88723">
    <property type="entry name" value="PIN domain-like"/>
    <property type="match status" value="1"/>
</dbReference>
<comment type="caution">
    <text evidence="2">The sequence shown here is derived from an EMBL/GenBank/DDBJ whole genome shotgun (WGS) entry which is preliminary data.</text>
</comment>
<dbReference type="EMBL" id="JABGBP010000376">
    <property type="protein sequence ID" value="NOL60981.1"/>
    <property type="molecule type" value="Genomic_DNA"/>
</dbReference>
<dbReference type="Proteomes" id="UP000546917">
    <property type="component" value="Unassembled WGS sequence"/>
</dbReference>
<dbReference type="AlphaFoldDB" id="A0A7K4FQ75"/>
<accession>A0A7K4FQ75</accession>
<name>A0A7K4FQ75_9ARCH</name>
<feature type="non-terminal residue" evidence="2">
    <location>
        <position position="1"/>
    </location>
</feature>
<dbReference type="InterPro" id="IPR029060">
    <property type="entry name" value="PIN-like_dom_sf"/>
</dbReference>
<evidence type="ECO:0000313" key="2">
    <source>
        <dbReference type="EMBL" id="NOL60981.1"/>
    </source>
</evidence>
<dbReference type="InterPro" id="IPR002716">
    <property type="entry name" value="PIN_dom"/>
</dbReference>
<sequence>VLYPDNTSAARSAEIFRKLRSSGDLINENDILIAGIALKNNNKFIILDSDFNKIRDEDIDILQI</sequence>
<dbReference type="Gene3D" id="3.40.50.1010">
    <property type="entry name" value="5'-nuclease"/>
    <property type="match status" value="1"/>
</dbReference>
<gene>
    <name evidence="2" type="ORF">HLB00_09130</name>
</gene>
<evidence type="ECO:0000313" key="3">
    <source>
        <dbReference type="Proteomes" id="UP000546917"/>
    </source>
</evidence>
<proteinExistence type="predicted"/>
<evidence type="ECO:0000259" key="1">
    <source>
        <dbReference type="Pfam" id="PF01850"/>
    </source>
</evidence>
<reference evidence="2 3" key="1">
    <citation type="submission" date="2020-05" db="EMBL/GenBank/DDBJ databases">
        <authorList>
            <person name="Zhang R."/>
        </authorList>
    </citation>
    <scope>NUCLEOTIDE SEQUENCE [LARGE SCALE GENOMIC DNA]</scope>
    <source>
        <strain evidence="2 3">DSM 28986</strain>
    </source>
</reference>